<protein>
    <recommendedName>
        <fullName evidence="4">Cardiolipin synthase N-terminal domain-containing protein</fullName>
    </recommendedName>
</protein>
<accession>A0A541BPH6</accession>
<reference evidence="2 3" key="1">
    <citation type="submission" date="2019-06" db="EMBL/GenBank/DDBJ databases">
        <title>Rhodococcus spaelei sp. nov., isolated from a cave.</title>
        <authorList>
            <person name="Lee S.D."/>
        </authorList>
    </citation>
    <scope>NUCLEOTIDE SEQUENCE [LARGE SCALE GENOMIC DNA]</scope>
    <source>
        <strain evidence="2 3">C9-5</strain>
    </source>
</reference>
<organism evidence="2 3">
    <name type="scientific">Rhodococcus spelaei</name>
    <dbReference type="NCBI Taxonomy" id="2546320"/>
    <lineage>
        <taxon>Bacteria</taxon>
        <taxon>Bacillati</taxon>
        <taxon>Actinomycetota</taxon>
        <taxon>Actinomycetes</taxon>
        <taxon>Mycobacteriales</taxon>
        <taxon>Nocardiaceae</taxon>
        <taxon>Rhodococcus</taxon>
    </lineage>
</organism>
<dbReference type="OrthoDB" id="5125307at2"/>
<dbReference type="RefSeq" id="WP_142096324.1">
    <property type="nucleotide sequence ID" value="NZ_VIGH01000002.1"/>
</dbReference>
<keyword evidence="1" id="KW-0472">Membrane</keyword>
<dbReference type="Proteomes" id="UP000316256">
    <property type="component" value="Unassembled WGS sequence"/>
</dbReference>
<evidence type="ECO:0000313" key="3">
    <source>
        <dbReference type="Proteomes" id="UP000316256"/>
    </source>
</evidence>
<gene>
    <name evidence="2" type="ORF">FK531_06155</name>
</gene>
<name>A0A541BPH6_9NOCA</name>
<feature type="transmembrane region" description="Helical" evidence="1">
    <location>
        <begin position="16"/>
        <end position="36"/>
    </location>
</feature>
<evidence type="ECO:0000256" key="1">
    <source>
        <dbReference type="SAM" id="Phobius"/>
    </source>
</evidence>
<dbReference type="AlphaFoldDB" id="A0A541BPH6"/>
<keyword evidence="1" id="KW-0812">Transmembrane</keyword>
<dbReference type="EMBL" id="VIGH01000002">
    <property type="protein sequence ID" value="TQF74223.1"/>
    <property type="molecule type" value="Genomic_DNA"/>
</dbReference>
<keyword evidence="3" id="KW-1185">Reference proteome</keyword>
<proteinExistence type="predicted"/>
<feature type="transmembrane region" description="Helical" evidence="1">
    <location>
        <begin position="48"/>
        <end position="66"/>
    </location>
</feature>
<sequence length="73" mass="8092">MAKKKWSALGPRTRKAIVALGVVEVVMLVATQIDIARRPAELVRGPKNLWRALAFVNIVGPVAYFVRGRRTAH</sequence>
<evidence type="ECO:0008006" key="4">
    <source>
        <dbReference type="Google" id="ProtNLM"/>
    </source>
</evidence>
<comment type="caution">
    <text evidence="2">The sequence shown here is derived from an EMBL/GenBank/DDBJ whole genome shotgun (WGS) entry which is preliminary data.</text>
</comment>
<keyword evidence="1" id="KW-1133">Transmembrane helix</keyword>
<evidence type="ECO:0000313" key="2">
    <source>
        <dbReference type="EMBL" id="TQF74223.1"/>
    </source>
</evidence>